<sequence length="118" mass="12866">MGGRCLVQPSSSSSSSFPFSSSSPGFGLNTTDLVHDAVEHKVAEDEVTTPARLRRRVEHFILCSPQEEEGASLNLKEHPLTCTLDKLTWSADKETFSDVYVTGNTHLTRTQGDVKVTG</sequence>
<keyword evidence="3" id="KW-1185">Reference proteome</keyword>
<evidence type="ECO:0000313" key="2">
    <source>
        <dbReference type="EMBL" id="KAG7158307.1"/>
    </source>
</evidence>
<evidence type="ECO:0000256" key="1">
    <source>
        <dbReference type="SAM" id="MobiDB-lite"/>
    </source>
</evidence>
<dbReference type="Proteomes" id="UP000747542">
    <property type="component" value="Unassembled WGS sequence"/>
</dbReference>
<dbReference type="AlphaFoldDB" id="A0A8J5JHP4"/>
<proteinExistence type="predicted"/>
<dbReference type="EMBL" id="JAHLQT010035566">
    <property type="protein sequence ID" value="KAG7158307.1"/>
    <property type="molecule type" value="Genomic_DNA"/>
</dbReference>
<feature type="region of interest" description="Disordered" evidence="1">
    <location>
        <begin position="1"/>
        <end position="23"/>
    </location>
</feature>
<reference evidence="2" key="1">
    <citation type="journal article" date="2021" name="Sci. Adv.">
        <title>The American lobster genome reveals insights on longevity, neural, and immune adaptations.</title>
        <authorList>
            <person name="Polinski J.M."/>
            <person name="Zimin A.V."/>
            <person name="Clark K.F."/>
            <person name="Kohn A.B."/>
            <person name="Sadowski N."/>
            <person name="Timp W."/>
            <person name="Ptitsyn A."/>
            <person name="Khanna P."/>
            <person name="Romanova D.Y."/>
            <person name="Williams P."/>
            <person name="Greenwood S.J."/>
            <person name="Moroz L.L."/>
            <person name="Walt D.R."/>
            <person name="Bodnar A.G."/>
        </authorList>
    </citation>
    <scope>NUCLEOTIDE SEQUENCE</scope>
    <source>
        <strain evidence="2">GMGI-L3</strain>
    </source>
</reference>
<gene>
    <name evidence="2" type="ORF">Hamer_G008955</name>
</gene>
<feature type="compositionally biased region" description="Low complexity" evidence="1">
    <location>
        <begin position="9"/>
        <end position="23"/>
    </location>
</feature>
<comment type="caution">
    <text evidence="2">The sequence shown here is derived from an EMBL/GenBank/DDBJ whole genome shotgun (WGS) entry which is preliminary data.</text>
</comment>
<protein>
    <submittedName>
        <fullName evidence="2">Uncharacterized protein</fullName>
    </submittedName>
</protein>
<accession>A0A8J5JHP4</accession>
<organism evidence="2 3">
    <name type="scientific">Homarus americanus</name>
    <name type="common">American lobster</name>
    <dbReference type="NCBI Taxonomy" id="6706"/>
    <lineage>
        <taxon>Eukaryota</taxon>
        <taxon>Metazoa</taxon>
        <taxon>Ecdysozoa</taxon>
        <taxon>Arthropoda</taxon>
        <taxon>Crustacea</taxon>
        <taxon>Multicrustacea</taxon>
        <taxon>Malacostraca</taxon>
        <taxon>Eumalacostraca</taxon>
        <taxon>Eucarida</taxon>
        <taxon>Decapoda</taxon>
        <taxon>Pleocyemata</taxon>
        <taxon>Astacidea</taxon>
        <taxon>Nephropoidea</taxon>
        <taxon>Nephropidae</taxon>
        <taxon>Homarus</taxon>
    </lineage>
</organism>
<name>A0A8J5JHP4_HOMAM</name>
<evidence type="ECO:0000313" key="3">
    <source>
        <dbReference type="Proteomes" id="UP000747542"/>
    </source>
</evidence>